<gene>
    <name evidence="3" type="ORF">RFI_23450</name>
</gene>
<evidence type="ECO:0000256" key="1">
    <source>
        <dbReference type="SAM" id="MobiDB-lite"/>
    </source>
</evidence>
<sequence>MLSLGRPGLDILHQFHHVIFLGDMNYRVEREFEKVCESVKKGKWNDIVQYDQLVFQMERKQVFYGFKEGAIDFSPTYRWERHENVISNKRDQAPSYCDRILYTSLDETFDLKQFAYKSSPNAFGSDHRPVWSVFTFVPRMPYFTNATHFQIIGEENATEMHNNLIIENARIDLVDLKASFAGVPGLTIEDELHATFHHYYIEKPVCVVSIIIIKVTNNSIMLLQKIKINQERIVGGVFEQHFNAFSWPGIELETQCILHPYISDPEYLSHTHVFVEFVNASKSSQVVGYATISLHNAFPVKLLARVDEMKENLSEKKVQQQEKPSDDTPSHKTEENDNEPDDHTSEQTEKRKEKIIQKRIQEQQLIDKSKQKVNNDPAVVQQKKVVDMSRVKRDANAPKNFEVPILLYGKLVGGVRFIDIYNCF</sequence>
<dbReference type="PANTHER" id="PTHR11200">
    <property type="entry name" value="INOSITOL 5-PHOSPHATASE"/>
    <property type="match status" value="1"/>
</dbReference>
<dbReference type="InterPro" id="IPR046985">
    <property type="entry name" value="IP5"/>
</dbReference>
<organism evidence="3 4">
    <name type="scientific">Reticulomyxa filosa</name>
    <dbReference type="NCBI Taxonomy" id="46433"/>
    <lineage>
        <taxon>Eukaryota</taxon>
        <taxon>Sar</taxon>
        <taxon>Rhizaria</taxon>
        <taxon>Retaria</taxon>
        <taxon>Foraminifera</taxon>
        <taxon>Monothalamids</taxon>
        <taxon>Reticulomyxidae</taxon>
        <taxon>Reticulomyxa</taxon>
    </lineage>
</organism>
<feature type="domain" description="Inositol polyphosphate-related phosphatase" evidence="2">
    <location>
        <begin position="13"/>
        <end position="131"/>
    </location>
</feature>
<dbReference type="AlphaFoldDB" id="X6MKF9"/>
<dbReference type="InterPro" id="IPR000300">
    <property type="entry name" value="IPPc"/>
</dbReference>
<dbReference type="InterPro" id="IPR036691">
    <property type="entry name" value="Endo/exonu/phosph_ase_sf"/>
</dbReference>
<dbReference type="Proteomes" id="UP000023152">
    <property type="component" value="Unassembled WGS sequence"/>
</dbReference>
<comment type="caution">
    <text evidence="3">The sequence shown here is derived from an EMBL/GenBank/DDBJ whole genome shotgun (WGS) entry which is preliminary data.</text>
</comment>
<accession>X6MKF9</accession>
<evidence type="ECO:0000313" key="4">
    <source>
        <dbReference type="Proteomes" id="UP000023152"/>
    </source>
</evidence>
<protein>
    <recommendedName>
        <fullName evidence="2">Inositol polyphosphate-related phosphatase domain-containing protein</fullName>
    </recommendedName>
</protein>
<dbReference type="GO" id="GO:0046856">
    <property type="term" value="P:phosphatidylinositol dephosphorylation"/>
    <property type="evidence" value="ECO:0007669"/>
    <property type="project" value="InterPro"/>
</dbReference>
<dbReference type="SUPFAM" id="SSF56219">
    <property type="entry name" value="DNase I-like"/>
    <property type="match status" value="1"/>
</dbReference>
<dbReference type="OrthoDB" id="62798at2759"/>
<dbReference type="GO" id="GO:0004439">
    <property type="term" value="F:phosphatidylinositol-4,5-bisphosphate 5-phosphatase activity"/>
    <property type="evidence" value="ECO:0007669"/>
    <property type="project" value="TreeGrafter"/>
</dbReference>
<evidence type="ECO:0000259" key="2">
    <source>
        <dbReference type="Pfam" id="PF22669"/>
    </source>
</evidence>
<proteinExistence type="predicted"/>
<reference evidence="3 4" key="1">
    <citation type="journal article" date="2013" name="Curr. Biol.">
        <title>The Genome of the Foraminiferan Reticulomyxa filosa.</title>
        <authorList>
            <person name="Glockner G."/>
            <person name="Hulsmann N."/>
            <person name="Schleicher M."/>
            <person name="Noegel A.A."/>
            <person name="Eichinger L."/>
            <person name="Gallinger C."/>
            <person name="Pawlowski J."/>
            <person name="Sierra R."/>
            <person name="Euteneuer U."/>
            <person name="Pillet L."/>
            <person name="Moustafa A."/>
            <person name="Platzer M."/>
            <person name="Groth M."/>
            <person name="Szafranski K."/>
            <person name="Schliwa M."/>
        </authorList>
    </citation>
    <scope>NUCLEOTIDE SEQUENCE [LARGE SCALE GENOMIC DNA]</scope>
</reference>
<feature type="region of interest" description="Disordered" evidence="1">
    <location>
        <begin position="313"/>
        <end position="353"/>
    </location>
</feature>
<dbReference type="EMBL" id="ASPP01020325">
    <property type="protein sequence ID" value="ETO13917.1"/>
    <property type="molecule type" value="Genomic_DNA"/>
</dbReference>
<keyword evidence="4" id="KW-1185">Reference proteome</keyword>
<name>X6MKF9_RETFI</name>
<evidence type="ECO:0000313" key="3">
    <source>
        <dbReference type="EMBL" id="ETO13917.1"/>
    </source>
</evidence>
<dbReference type="Pfam" id="PF22669">
    <property type="entry name" value="Exo_endo_phos2"/>
    <property type="match status" value="1"/>
</dbReference>
<dbReference type="Gene3D" id="3.60.10.10">
    <property type="entry name" value="Endonuclease/exonuclease/phosphatase"/>
    <property type="match status" value="1"/>
</dbReference>